<name>A0AAU7X9X3_9HYPH</name>
<dbReference type="EMBL" id="CP158568">
    <property type="protein sequence ID" value="XBY43707.1"/>
    <property type="molecule type" value="Genomic_DNA"/>
</dbReference>
<protein>
    <submittedName>
        <fullName evidence="2">DUF2852 domain-containing protein</fullName>
    </submittedName>
</protein>
<accession>A0AAU7X9X3</accession>
<evidence type="ECO:0000256" key="1">
    <source>
        <dbReference type="SAM" id="Phobius"/>
    </source>
</evidence>
<keyword evidence="1" id="KW-0812">Transmembrane</keyword>
<dbReference type="RefSeq" id="WP_407048809.1">
    <property type="nucleotide sequence ID" value="NZ_CP158568.1"/>
</dbReference>
<evidence type="ECO:0000313" key="2">
    <source>
        <dbReference type="EMBL" id="XBY43707.1"/>
    </source>
</evidence>
<organism evidence="2">
    <name type="scientific">Methyloraptor flagellatus</name>
    <dbReference type="NCBI Taxonomy" id="3162530"/>
    <lineage>
        <taxon>Bacteria</taxon>
        <taxon>Pseudomonadati</taxon>
        <taxon>Pseudomonadota</taxon>
        <taxon>Alphaproteobacteria</taxon>
        <taxon>Hyphomicrobiales</taxon>
        <taxon>Ancalomicrobiaceae</taxon>
        <taxon>Methyloraptor</taxon>
    </lineage>
</organism>
<sequence length="150" mass="17062">MNCHPIIRPGFRPLSIVLMVLGFIVFWPLGLAMLAYMIWGRRLQGFARGFRDGFAAHGPYARRREGAYAYAGFGHADGASARDNAAFEAYRAAEIERLAAERRRLDEERRAFEARAADQRRVDDRAEFDRFMAGRRRQTDVGRSSDAAPH</sequence>
<proteinExistence type="predicted"/>
<reference evidence="2" key="1">
    <citation type="submission" date="2024-06" db="EMBL/GenBank/DDBJ databases">
        <title>Methylostella associata gen. nov., sp. nov., a novel Ancalomicrobiaceae-affiliated facultatively methylotrophic bacteria that feed on methanotrophs of the genus Methylococcus.</title>
        <authorList>
            <person name="Saltykova V."/>
            <person name="Danilova O.V."/>
            <person name="Oshkin I.Y."/>
            <person name="Belova S.E."/>
            <person name="Pimenov N.V."/>
            <person name="Dedysh S.N."/>
        </authorList>
    </citation>
    <scope>NUCLEOTIDE SEQUENCE</scope>
    <source>
        <strain evidence="2">S20</strain>
    </source>
</reference>
<dbReference type="AlphaFoldDB" id="A0AAU7X9X3"/>
<dbReference type="KEGG" id="mflg:ABS361_16740"/>
<gene>
    <name evidence="2" type="ORF">ABS361_16740</name>
</gene>
<keyword evidence="1" id="KW-0472">Membrane</keyword>
<feature type="transmembrane region" description="Helical" evidence="1">
    <location>
        <begin position="16"/>
        <end position="39"/>
    </location>
</feature>
<keyword evidence="1" id="KW-1133">Transmembrane helix</keyword>
<dbReference type="InterPro" id="IPR021273">
    <property type="entry name" value="DUF2852"/>
</dbReference>
<dbReference type="Pfam" id="PF11014">
    <property type="entry name" value="DUF2852"/>
    <property type="match status" value="1"/>
</dbReference>